<proteinExistence type="predicted"/>
<accession>A0ABT5QNA5</accession>
<sequence length="232" mass="26815">MVVGGGQLAKVFANFSHDDSVCIFASGVSNSACLLESEFEREKALLLENLHNSRNKKFVYFSSCALSPDDYMLNAYYEHKSKMELLIKENSDNYYIFRIPQLFGDLILHKTIVNFIYKAIVHNHKFNVYNGAFRYVIEIEDLKELVCKFIAISEPNIVIDFANPYRYSVLDLVRSFEKVLKTTASYNLVDKNDSYILNLSAMDEFVKDNSLDFSFGEDYFERKIEQKISGMV</sequence>
<evidence type="ECO:0000313" key="2">
    <source>
        <dbReference type="Proteomes" id="UP001149821"/>
    </source>
</evidence>
<evidence type="ECO:0000313" key="1">
    <source>
        <dbReference type="EMBL" id="MDD1782472.1"/>
    </source>
</evidence>
<dbReference type="RefSeq" id="WP_274143108.1">
    <property type="nucleotide sequence ID" value="NZ_JAJUBB010000010.1"/>
</dbReference>
<keyword evidence="2" id="KW-1185">Reference proteome</keyword>
<organism evidence="1 2">
    <name type="scientific">Enterovibrio qingdaonensis</name>
    <dbReference type="NCBI Taxonomy" id="2899818"/>
    <lineage>
        <taxon>Bacteria</taxon>
        <taxon>Pseudomonadati</taxon>
        <taxon>Pseudomonadota</taxon>
        <taxon>Gammaproteobacteria</taxon>
        <taxon>Vibrionales</taxon>
        <taxon>Vibrionaceae</taxon>
        <taxon>Enterovibrio</taxon>
    </lineage>
</organism>
<comment type="caution">
    <text evidence="1">The sequence shown here is derived from an EMBL/GenBank/DDBJ whole genome shotgun (WGS) entry which is preliminary data.</text>
</comment>
<evidence type="ECO:0008006" key="3">
    <source>
        <dbReference type="Google" id="ProtNLM"/>
    </source>
</evidence>
<dbReference type="EMBL" id="JAJUBB010000010">
    <property type="protein sequence ID" value="MDD1782472.1"/>
    <property type="molecule type" value="Genomic_DNA"/>
</dbReference>
<gene>
    <name evidence="1" type="ORF">LRP49_14970</name>
</gene>
<dbReference type="InterPro" id="IPR036291">
    <property type="entry name" value="NAD(P)-bd_dom_sf"/>
</dbReference>
<name>A0ABT5QNA5_9GAMM</name>
<dbReference type="Gene3D" id="3.40.50.720">
    <property type="entry name" value="NAD(P)-binding Rossmann-like Domain"/>
    <property type="match status" value="1"/>
</dbReference>
<dbReference type="Proteomes" id="UP001149821">
    <property type="component" value="Unassembled WGS sequence"/>
</dbReference>
<protein>
    <recommendedName>
        <fullName evidence="3">NAD dependent epimerase/dehydratase family protein</fullName>
    </recommendedName>
</protein>
<dbReference type="SUPFAM" id="SSF51735">
    <property type="entry name" value="NAD(P)-binding Rossmann-fold domains"/>
    <property type="match status" value="1"/>
</dbReference>
<reference evidence="1" key="1">
    <citation type="submission" date="2021-12" db="EMBL/GenBank/DDBJ databases">
        <title>Enterovibrio ZSDZ35 sp. nov. and Enterovibrio ZSDZ42 sp. nov., isolated from coastal seawater in Qingdao.</title>
        <authorList>
            <person name="Zhang P."/>
        </authorList>
    </citation>
    <scope>NUCLEOTIDE SEQUENCE</scope>
    <source>
        <strain evidence="1">ZSDZ35</strain>
    </source>
</reference>